<gene>
    <name evidence="2" type="ORF">QSG27_05370</name>
</gene>
<dbReference type="RefSeq" id="WP_306704106.1">
    <property type="nucleotide sequence ID" value="NZ_JAUJFI010000015.1"/>
</dbReference>
<evidence type="ECO:0000256" key="1">
    <source>
        <dbReference type="SAM" id="SignalP"/>
    </source>
</evidence>
<keyword evidence="1" id="KW-0732">Signal</keyword>
<reference evidence="2 3" key="1">
    <citation type="submission" date="2023-06" db="EMBL/GenBank/DDBJ databases">
        <title>Azospirillum isscasensis sp.nov, a bacterium isolated from rhizosphere soil of rice.</title>
        <authorList>
            <person name="Wang H."/>
        </authorList>
    </citation>
    <scope>NUCLEOTIDE SEQUENCE [LARGE SCALE GENOMIC DNA]</scope>
    <source>
        <strain evidence="2 3">C340-1</strain>
    </source>
</reference>
<sequence>MRFFTAIAAFLAFFTIHTARADSVASQLPTGSSYDGTIQVSRTKVPLPLGKWTVTALNESRNNRNNITAFLTTANITNGKFLGHVSIGTNVDLGAGGREFSRFCSRKDVHFIQADAHYQREQARRGINHIIMEATSNYQPTHGKNIRQTISE</sequence>
<dbReference type="EMBL" id="JAUJFI010000015">
    <property type="protein sequence ID" value="MDQ2102123.1"/>
    <property type="molecule type" value="Genomic_DNA"/>
</dbReference>
<organism evidence="2 3">
    <name type="scientific">Azospirillum isscasi</name>
    <dbReference type="NCBI Taxonomy" id="3053926"/>
    <lineage>
        <taxon>Bacteria</taxon>
        <taxon>Pseudomonadati</taxon>
        <taxon>Pseudomonadota</taxon>
        <taxon>Alphaproteobacteria</taxon>
        <taxon>Rhodospirillales</taxon>
        <taxon>Azospirillaceae</taxon>
        <taxon>Azospirillum</taxon>
    </lineage>
</organism>
<comment type="caution">
    <text evidence="2">The sequence shown here is derived from an EMBL/GenBank/DDBJ whole genome shotgun (WGS) entry which is preliminary data.</text>
</comment>
<keyword evidence="3" id="KW-1185">Reference proteome</keyword>
<name>A0ABU0WD56_9PROT</name>
<dbReference type="Proteomes" id="UP001227317">
    <property type="component" value="Unassembled WGS sequence"/>
</dbReference>
<feature type="chain" id="PRO_5046314113" evidence="1">
    <location>
        <begin position="22"/>
        <end position="152"/>
    </location>
</feature>
<evidence type="ECO:0000313" key="3">
    <source>
        <dbReference type="Proteomes" id="UP001227317"/>
    </source>
</evidence>
<accession>A0ABU0WD56</accession>
<proteinExistence type="predicted"/>
<protein>
    <submittedName>
        <fullName evidence="2">Uncharacterized protein</fullName>
    </submittedName>
</protein>
<evidence type="ECO:0000313" key="2">
    <source>
        <dbReference type="EMBL" id="MDQ2102123.1"/>
    </source>
</evidence>
<feature type="signal peptide" evidence="1">
    <location>
        <begin position="1"/>
        <end position="21"/>
    </location>
</feature>